<evidence type="ECO:0000313" key="8">
    <source>
        <dbReference type="Proteomes" id="UP000054908"/>
    </source>
</evidence>
<keyword evidence="7" id="KW-0456">Lyase</keyword>
<dbReference type="InterPro" id="IPR036422">
    <property type="entry name" value="RuBisCO_lsu_N_sf"/>
</dbReference>
<evidence type="ECO:0000259" key="5">
    <source>
        <dbReference type="Pfam" id="PF00016"/>
    </source>
</evidence>
<dbReference type="SUPFAM" id="SSF54966">
    <property type="entry name" value="RuBisCO, large subunit, small (N-terminal) domain"/>
    <property type="match status" value="1"/>
</dbReference>
<dbReference type="InterPro" id="IPR020878">
    <property type="entry name" value="RuBisCo_large_chain_AS"/>
</dbReference>
<feature type="domain" description="Ribulose bisphosphate carboxylase large subunit ferrodoxin-like N-terminal" evidence="6">
    <location>
        <begin position="13"/>
        <end position="108"/>
    </location>
</feature>
<dbReference type="InterPro" id="IPR000685">
    <property type="entry name" value="RuBisCO_lsu_C"/>
</dbReference>
<comment type="caution">
    <text evidence="7">The sequence shown here is derived from an EMBL/GenBank/DDBJ whole genome shotgun (WGS) entry which is preliminary data.</text>
</comment>
<organism evidence="7 8">
    <name type="scientific">Legionella maceachernii</name>
    <dbReference type="NCBI Taxonomy" id="466"/>
    <lineage>
        <taxon>Bacteria</taxon>
        <taxon>Pseudomonadati</taxon>
        <taxon>Pseudomonadota</taxon>
        <taxon>Gammaproteobacteria</taxon>
        <taxon>Legionellales</taxon>
        <taxon>Legionellaceae</taxon>
        <taxon>Legionella</taxon>
    </lineage>
</organism>
<feature type="domain" description="Ribulose bisphosphate carboxylase large subunit C-terminal" evidence="5">
    <location>
        <begin position="119"/>
        <end position="368"/>
    </location>
</feature>
<dbReference type="PANTHER" id="PTHR42704:SF17">
    <property type="entry name" value="RIBULOSE BISPHOSPHATE CARBOXYLASE LARGE CHAIN"/>
    <property type="match status" value="1"/>
</dbReference>
<evidence type="ECO:0000256" key="4">
    <source>
        <dbReference type="RuleBase" id="RU003834"/>
    </source>
</evidence>
<dbReference type="InterPro" id="IPR036376">
    <property type="entry name" value="RuBisCO_lsu_C_sf"/>
</dbReference>
<dbReference type="Proteomes" id="UP000054908">
    <property type="component" value="Unassembled WGS sequence"/>
</dbReference>
<dbReference type="PATRIC" id="fig|466.6.peg.1453"/>
<evidence type="ECO:0000256" key="1">
    <source>
        <dbReference type="ARBA" id="ARBA00001946"/>
    </source>
</evidence>
<dbReference type="Pfam" id="PF02788">
    <property type="entry name" value="RuBisCO_large_N"/>
    <property type="match status" value="1"/>
</dbReference>
<evidence type="ECO:0000256" key="2">
    <source>
        <dbReference type="ARBA" id="ARBA00022723"/>
    </source>
</evidence>
<dbReference type="InterPro" id="IPR033966">
    <property type="entry name" value="RuBisCO"/>
</dbReference>
<dbReference type="Gene3D" id="3.30.70.150">
    <property type="entry name" value="RuBisCO large subunit, N-terminal domain"/>
    <property type="match status" value="1"/>
</dbReference>
<dbReference type="EC" id="4.1.1.39" evidence="7"/>
<proteinExistence type="inferred from homology"/>
<evidence type="ECO:0000259" key="6">
    <source>
        <dbReference type="Pfam" id="PF02788"/>
    </source>
</evidence>
<dbReference type="Gene3D" id="3.20.20.110">
    <property type="entry name" value="Ribulose bisphosphate carboxylase, large subunit, C-terminal domain"/>
    <property type="match status" value="1"/>
</dbReference>
<dbReference type="PROSITE" id="PS00157">
    <property type="entry name" value="RUBISCO_LARGE"/>
    <property type="match status" value="1"/>
</dbReference>
<protein>
    <submittedName>
        <fullName evidence="7">Ribulose bisphosphate carboxylase large chain</fullName>
        <ecNumber evidence="7">4.1.1.39</ecNumber>
    </submittedName>
</protein>
<dbReference type="RefSeq" id="WP_058452149.1">
    <property type="nucleotide sequence ID" value="NZ_CAAAIB010000013.1"/>
</dbReference>
<accession>A0A0W0W476</accession>
<evidence type="ECO:0000313" key="7">
    <source>
        <dbReference type="EMBL" id="KTD27130.1"/>
    </source>
</evidence>
<dbReference type="GO" id="GO:0000287">
    <property type="term" value="F:magnesium ion binding"/>
    <property type="evidence" value="ECO:0007669"/>
    <property type="project" value="InterPro"/>
</dbReference>
<dbReference type="EMBL" id="LNYL01000033">
    <property type="protein sequence ID" value="KTD27130.1"/>
    <property type="molecule type" value="Genomic_DNA"/>
</dbReference>
<comment type="similarity">
    <text evidence="4">Belongs to the RuBisCO large chain family.</text>
</comment>
<gene>
    <name evidence="7" type="primary">cbbL</name>
    <name evidence="7" type="ORF">Lmac_1378</name>
</gene>
<reference evidence="7 8" key="1">
    <citation type="submission" date="2015-11" db="EMBL/GenBank/DDBJ databases">
        <title>Genomic analysis of 38 Legionella species identifies large and diverse effector repertoires.</title>
        <authorList>
            <person name="Burstein D."/>
            <person name="Amaro F."/>
            <person name="Zusman T."/>
            <person name="Lifshitz Z."/>
            <person name="Cohen O."/>
            <person name="Gilbert J.A."/>
            <person name="Pupko T."/>
            <person name="Shuman H.A."/>
            <person name="Segal G."/>
        </authorList>
    </citation>
    <scope>NUCLEOTIDE SEQUENCE [LARGE SCALE GENOMIC DNA]</scope>
    <source>
        <strain evidence="7 8">PX-1-G2-E2</strain>
    </source>
</reference>
<dbReference type="PANTHER" id="PTHR42704">
    <property type="entry name" value="RIBULOSE BISPHOSPHATE CARBOXYLASE"/>
    <property type="match status" value="1"/>
</dbReference>
<keyword evidence="2" id="KW-0479">Metal-binding</keyword>
<evidence type="ECO:0000256" key="3">
    <source>
        <dbReference type="ARBA" id="ARBA00022842"/>
    </source>
</evidence>
<keyword evidence="3" id="KW-0460">Magnesium</keyword>
<sequence length="377" mass="40927">MPSYLKATYHVKSAKIKEAADALVIGQSIGNPYLRSKYETPEMLERYSARVTNITELPNGLFQVETIFPLDLFTPNSFTHLLTVVMGGQMDIDLIKGCRLVNLDIPEALIKSFPGPKLGIQGIRDKISVYGRPLIGGIVKPKTGLSIDMLCRMVEAMVEGGIDFIKEDEILGEIEGAHVLQRIEAVNKVLGGAKVIYAPAINVSIAQYGEVAAALNESKNIYGYHLNVWAGLDAFAYLSSLANKVSFYQKSGDGVITKEDNDYSIAFDVWCLLARLAGADMIHIGMMGGYLDESKEVLQKRLDALQNPCYGHKGTIPSFSCGATPAHVPILHQAFGNDIMVSAGGSIHSHKDGTTAGVKEFRLMADRCAASELSVEI</sequence>
<name>A0A0W0W476_9GAMM</name>
<dbReference type="Pfam" id="PF00016">
    <property type="entry name" value="RuBisCO_large"/>
    <property type="match status" value="1"/>
</dbReference>
<dbReference type="GO" id="GO:0016984">
    <property type="term" value="F:ribulose-bisphosphate carboxylase activity"/>
    <property type="evidence" value="ECO:0007669"/>
    <property type="project" value="UniProtKB-EC"/>
</dbReference>
<dbReference type="InterPro" id="IPR017443">
    <property type="entry name" value="RuBisCO_lsu_fd_N"/>
</dbReference>
<keyword evidence="8" id="KW-1185">Reference proteome</keyword>
<dbReference type="AlphaFoldDB" id="A0A0W0W476"/>
<dbReference type="STRING" id="466.Lmac_1378"/>
<dbReference type="SUPFAM" id="SSF51649">
    <property type="entry name" value="RuBisCo, C-terminal domain"/>
    <property type="match status" value="1"/>
</dbReference>
<comment type="cofactor">
    <cofactor evidence="1">
        <name>Mg(2+)</name>
        <dbReference type="ChEBI" id="CHEBI:18420"/>
    </cofactor>
</comment>
<dbReference type="GO" id="GO:0015977">
    <property type="term" value="P:carbon fixation"/>
    <property type="evidence" value="ECO:0007669"/>
    <property type="project" value="InterPro"/>
</dbReference>